<proteinExistence type="predicted"/>
<dbReference type="Proteomes" id="UP000194003">
    <property type="component" value="Unassembled WGS sequence"/>
</dbReference>
<evidence type="ECO:0000313" key="2">
    <source>
        <dbReference type="EMBL" id="OSM03965.1"/>
    </source>
</evidence>
<sequence>MSSFYSPWLREEPAPVSRANDRIDPELADAYHDNYPDHFERQNNISPDTMGQLRQEYEAQRINHYVNEENGSYRDPKAAKMAAIWDWNMGGGRKETALRHASQMRLMAQNAVSEQSAAPSGQGFAPPAQPPLGQGGNGAPQFQAISP</sequence>
<feature type="compositionally biased region" description="Low complexity" evidence="1">
    <location>
        <begin position="117"/>
        <end position="126"/>
    </location>
</feature>
<name>A0A1Y2K3K5_9PROT</name>
<dbReference type="EMBL" id="LVJN01000019">
    <property type="protein sequence ID" value="OSM03965.1"/>
    <property type="molecule type" value="Genomic_DNA"/>
</dbReference>
<feature type="compositionally biased region" description="Basic and acidic residues" evidence="1">
    <location>
        <begin position="9"/>
        <end position="23"/>
    </location>
</feature>
<evidence type="ECO:0000256" key="1">
    <source>
        <dbReference type="SAM" id="MobiDB-lite"/>
    </source>
</evidence>
<protein>
    <submittedName>
        <fullName evidence="2">Uncharacterized protein</fullName>
    </submittedName>
</protein>
<comment type="caution">
    <text evidence="2">The sequence shown here is derived from an EMBL/GenBank/DDBJ whole genome shotgun (WGS) entry which is preliminary data.</text>
</comment>
<evidence type="ECO:0000313" key="3">
    <source>
        <dbReference type="Proteomes" id="UP000194003"/>
    </source>
</evidence>
<reference evidence="2 3" key="1">
    <citation type="journal article" date="2016" name="BMC Genomics">
        <title>Combined genomic and structural analyses of a cultured magnetotactic bacterium reveals its niche adaptation to a dynamic environment.</title>
        <authorList>
            <person name="Araujo A.C."/>
            <person name="Morillo V."/>
            <person name="Cypriano J."/>
            <person name="Teixeira L.C."/>
            <person name="Leao P."/>
            <person name="Lyra S."/>
            <person name="Almeida L.G."/>
            <person name="Bazylinski D.A."/>
            <person name="Vasconcellos A.T."/>
            <person name="Abreu F."/>
            <person name="Lins U."/>
        </authorList>
    </citation>
    <scope>NUCLEOTIDE SEQUENCE [LARGE SCALE GENOMIC DNA]</scope>
    <source>
        <strain evidence="2 3">IT-1</strain>
    </source>
</reference>
<dbReference type="RefSeq" id="WP_085442088.1">
    <property type="nucleotide sequence ID" value="NZ_LVJN01000019.1"/>
</dbReference>
<dbReference type="AlphaFoldDB" id="A0A1Y2K3K5"/>
<feature type="region of interest" description="Disordered" evidence="1">
    <location>
        <begin position="1"/>
        <end position="23"/>
    </location>
</feature>
<organism evidence="2 3">
    <name type="scientific">Magnetofaba australis IT-1</name>
    <dbReference type="NCBI Taxonomy" id="1434232"/>
    <lineage>
        <taxon>Bacteria</taxon>
        <taxon>Pseudomonadati</taxon>
        <taxon>Pseudomonadota</taxon>
        <taxon>Magnetococcia</taxon>
        <taxon>Magnetococcales</taxon>
        <taxon>Magnetococcaceae</taxon>
        <taxon>Magnetofaba</taxon>
    </lineage>
</organism>
<gene>
    <name evidence="2" type="ORF">MAIT1_03789</name>
</gene>
<feature type="region of interest" description="Disordered" evidence="1">
    <location>
        <begin position="108"/>
        <end position="147"/>
    </location>
</feature>
<keyword evidence="3" id="KW-1185">Reference proteome</keyword>
<accession>A0A1Y2K3K5</accession>